<dbReference type="InterPro" id="IPR043472">
    <property type="entry name" value="Macro_dom-like"/>
</dbReference>
<dbReference type="Pfam" id="PF23249">
    <property type="entry name" value="KH_PARP14_3"/>
    <property type="match status" value="1"/>
</dbReference>
<keyword evidence="8" id="KW-1185">Reference proteome</keyword>
<keyword evidence="5" id="KW-0539">Nucleus</keyword>
<dbReference type="GeneID" id="116221474"/>
<dbReference type="Pfam" id="PF23085">
    <property type="entry name" value="RRM_PARP14_3"/>
    <property type="match status" value="1"/>
</dbReference>
<dbReference type="GO" id="GO:1990404">
    <property type="term" value="F:NAD+-protein mono-ADP-ribosyltransferase activity"/>
    <property type="evidence" value="ECO:0007669"/>
    <property type="project" value="TreeGrafter"/>
</dbReference>
<dbReference type="InterPro" id="IPR002589">
    <property type="entry name" value="Macro_dom"/>
</dbReference>
<dbReference type="InterPro" id="IPR057046">
    <property type="entry name" value="PARP14_KH_4"/>
</dbReference>
<evidence type="ECO:0000256" key="5">
    <source>
        <dbReference type="ARBA" id="ARBA00023242"/>
    </source>
</evidence>
<dbReference type="PANTHER" id="PTHR14453:SF94">
    <property type="entry name" value="PROTEIN MONO-ADP-RIBOSYLTRANSFERASE PARP10"/>
    <property type="match status" value="1"/>
</dbReference>
<proteinExistence type="predicted"/>
<evidence type="ECO:0000256" key="2">
    <source>
        <dbReference type="ARBA" id="ARBA00022676"/>
    </source>
</evidence>
<organism evidence="8 9">
    <name type="scientific">Clupea harengus</name>
    <name type="common">Atlantic herring</name>
    <dbReference type="NCBI Taxonomy" id="7950"/>
    <lineage>
        <taxon>Eukaryota</taxon>
        <taxon>Metazoa</taxon>
        <taxon>Chordata</taxon>
        <taxon>Craniata</taxon>
        <taxon>Vertebrata</taxon>
        <taxon>Euteleostomi</taxon>
        <taxon>Actinopterygii</taxon>
        <taxon>Neopterygii</taxon>
        <taxon>Teleostei</taxon>
        <taxon>Clupei</taxon>
        <taxon>Clupeiformes</taxon>
        <taxon>Clupeoidei</taxon>
        <taxon>Clupeidae</taxon>
        <taxon>Clupea</taxon>
    </lineage>
</organism>
<dbReference type="AlphaFoldDB" id="A0A8M1KRW9"/>
<evidence type="ECO:0000256" key="1">
    <source>
        <dbReference type="ARBA" id="ARBA00004123"/>
    </source>
</evidence>
<keyword evidence="2" id="KW-0328">Glycosyltransferase</keyword>
<dbReference type="GO" id="GO:0003676">
    <property type="term" value="F:nucleic acid binding"/>
    <property type="evidence" value="ECO:0007669"/>
    <property type="project" value="InterPro"/>
</dbReference>
<dbReference type="KEGG" id="char:116221474"/>
<dbReference type="InterPro" id="IPR057043">
    <property type="entry name" value="PARP14_KH_2"/>
</dbReference>
<feature type="compositionally biased region" description="Basic and acidic residues" evidence="6">
    <location>
        <begin position="1090"/>
        <end position="1103"/>
    </location>
</feature>
<dbReference type="GO" id="GO:0003950">
    <property type="term" value="F:NAD+ poly-ADP-ribosyltransferase activity"/>
    <property type="evidence" value="ECO:0007669"/>
    <property type="project" value="TreeGrafter"/>
</dbReference>
<dbReference type="GO" id="GO:0070212">
    <property type="term" value="P:protein poly-ADP-ribosylation"/>
    <property type="evidence" value="ECO:0007669"/>
    <property type="project" value="TreeGrafter"/>
</dbReference>
<dbReference type="InterPro" id="IPR012677">
    <property type="entry name" value="Nucleotide-bd_a/b_plait_sf"/>
</dbReference>
<dbReference type="Pfam" id="PF23222">
    <property type="entry name" value="RRM_PARP14_1"/>
    <property type="match status" value="1"/>
</dbReference>
<dbReference type="InterPro" id="IPR057047">
    <property type="entry name" value="PARP14_KH_5"/>
</dbReference>
<dbReference type="CDD" id="cd02907">
    <property type="entry name" value="Macro_Af1521_BAL-like"/>
    <property type="match status" value="1"/>
</dbReference>
<dbReference type="Pfam" id="PF23251">
    <property type="entry name" value="KH_PARP14_4"/>
    <property type="match status" value="1"/>
</dbReference>
<dbReference type="GO" id="GO:0003714">
    <property type="term" value="F:transcription corepressor activity"/>
    <property type="evidence" value="ECO:0007669"/>
    <property type="project" value="TreeGrafter"/>
</dbReference>
<comment type="subcellular location">
    <subcellularLocation>
        <location evidence="1">Nucleus</location>
    </subcellularLocation>
</comment>
<dbReference type="GO" id="GO:0005737">
    <property type="term" value="C:cytoplasm"/>
    <property type="evidence" value="ECO:0007669"/>
    <property type="project" value="TreeGrafter"/>
</dbReference>
<evidence type="ECO:0000259" key="7">
    <source>
        <dbReference type="PROSITE" id="PS51154"/>
    </source>
</evidence>
<dbReference type="InterPro" id="IPR052056">
    <property type="entry name" value="Mono-ARTD/PARP"/>
</dbReference>
<feature type="compositionally biased region" description="Polar residues" evidence="6">
    <location>
        <begin position="99"/>
        <end position="114"/>
    </location>
</feature>
<evidence type="ECO:0000256" key="4">
    <source>
        <dbReference type="ARBA" id="ARBA00023027"/>
    </source>
</evidence>
<evidence type="ECO:0000256" key="6">
    <source>
        <dbReference type="SAM" id="MobiDB-lite"/>
    </source>
</evidence>
<feature type="compositionally biased region" description="Polar residues" evidence="6">
    <location>
        <begin position="1108"/>
        <end position="1125"/>
    </location>
</feature>
<dbReference type="Gene3D" id="3.30.70.330">
    <property type="match status" value="2"/>
</dbReference>
<dbReference type="SUPFAM" id="SSF52949">
    <property type="entry name" value="Macro domain-like"/>
    <property type="match status" value="1"/>
</dbReference>
<feature type="region of interest" description="Disordered" evidence="6">
    <location>
        <begin position="1090"/>
        <end position="1125"/>
    </location>
</feature>
<protein>
    <submittedName>
        <fullName evidence="9">Protein mono-ADP-ribosyltransferase PARP14-like</fullName>
    </submittedName>
</protein>
<dbReference type="InterPro" id="IPR057045">
    <property type="entry name" value="PARP14_KH_3"/>
</dbReference>
<dbReference type="GO" id="GO:0010629">
    <property type="term" value="P:negative regulation of gene expression"/>
    <property type="evidence" value="ECO:0007669"/>
    <property type="project" value="TreeGrafter"/>
</dbReference>
<dbReference type="InterPro" id="IPR057044">
    <property type="entry name" value="PARP14_KH_1"/>
</dbReference>
<gene>
    <name evidence="9" type="primary">LOC116221474</name>
</gene>
<feature type="region of interest" description="Disordered" evidence="6">
    <location>
        <begin position="93"/>
        <end position="134"/>
    </location>
</feature>
<keyword evidence="3" id="KW-0808">Transferase</keyword>
<dbReference type="Pfam" id="PF23252">
    <property type="entry name" value="KH_PARP14_5"/>
    <property type="match status" value="1"/>
</dbReference>
<dbReference type="Pfam" id="PF23084">
    <property type="entry name" value="KH_PARP14_1"/>
    <property type="match status" value="1"/>
</dbReference>
<dbReference type="PROSITE" id="PS51154">
    <property type="entry name" value="MACRO"/>
    <property type="match status" value="1"/>
</dbReference>
<dbReference type="Pfam" id="PF23254">
    <property type="entry name" value="KH_PARP14_8"/>
    <property type="match status" value="1"/>
</dbReference>
<dbReference type="SUPFAM" id="SSF54928">
    <property type="entry name" value="RNA-binding domain, RBD"/>
    <property type="match status" value="1"/>
</dbReference>
<dbReference type="SMART" id="SM00506">
    <property type="entry name" value="A1pp"/>
    <property type="match status" value="1"/>
</dbReference>
<dbReference type="InterPro" id="IPR035979">
    <property type="entry name" value="RBD_domain_sf"/>
</dbReference>
<keyword evidence="4" id="KW-0520">NAD</keyword>
<dbReference type="Pfam" id="PF23248">
    <property type="entry name" value="KH_PARP14_2"/>
    <property type="match status" value="1"/>
</dbReference>
<evidence type="ECO:0000313" key="8">
    <source>
        <dbReference type="Proteomes" id="UP000515152"/>
    </source>
</evidence>
<feature type="domain" description="Macro" evidence="7">
    <location>
        <begin position="795"/>
        <end position="981"/>
    </location>
</feature>
<dbReference type="Pfam" id="PF23245">
    <property type="entry name" value="RRM_PARP14_2"/>
    <property type="match status" value="1"/>
</dbReference>
<dbReference type="PANTHER" id="PTHR14453">
    <property type="entry name" value="PARP/ZINC FINGER CCCH TYPE DOMAIN CONTAINING PROTEIN"/>
    <property type="match status" value="1"/>
</dbReference>
<dbReference type="InterPro" id="IPR057048">
    <property type="entry name" value="PARP14_KH_6"/>
</dbReference>
<dbReference type="InterPro" id="IPR057050">
    <property type="entry name" value="RRM_PARP14_2"/>
</dbReference>
<reference evidence="9" key="1">
    <citation type="submission" date="2025-08" db="UniProtKB">
        <authorList>
            <consortium name="RefSeq"/>
        </authorList>
    </citation>
    <scope>IDENTIFICATION</scope>
</reference>
<dbReference type="InterPro" id="IPR057049">
    <property type="entry name" value="PARP14_KH_8"/>
</dbReference>
<dbReference type="GO" id="GO:0005634">
    <property type="term" value="C:nucleus"/>
    <property type="evidence" value="ECO:0007669"/>
    <property type="project" value="UniProtKB-SubCell"/>
</dbReference>
<dbReference type="Proteomes" id="UP000515152">
    <property type="component" value="Chromosome 8"/>
</dbReference>
<feature type="region of interest" description="Disordered" evidence="6">
    <location>
        <begin position="982"/>
        <end position="1062"/>
    </location>
</feature>
<feature type="compositionally biased region" description="Basic and acidic residues" evidence="6">
    <location>
        <begin position="1030"/>
        <end position="1039"/>
    </location>
</feature>
<dbReference type="Pfam" id="PF23253">
    <property type="entry name" value="KH_PARP14_6"/>
    <property type="match status" value="1"/>
</dbReference>
<dbReference type="RefSeq" id="XP_042564404.1">
    <property type="nucleotide sequence ID" value="XM_042708470.1"/>
</dbReference>
<dbReference type="Gene3D" id="3.40.220.10">
    <property type="entry name" value="Leucine Aminopeptidase, subunit E, domain 1"/>
    <property type="match status" value="1"/>
</dbReference>
<sequence length="1274" mass="144489">MDDYPYRVLVEGEWSPSHCKVLRQKLQIYFRSKKKYGGGDCVVEYEDKANSATIGFKQEEVLERVLLHTQHEITIGNEQIKLYLTTERKLEAKGVPPVDNQSADGKKTQSQSQDPQHEDPSASGSIEVQEERVEDTYRPNAVVVENIAEDMTRDHLGLIVENITGISEDDYSMELIYESCVAVVTFTNPDDVKKFQTKAKLSKKFQHYNLTARDLERTCCLRMEGLPPQVEEDLLGLYCEKFRVEVQSVAMKPEENAAVVTFQKPEDVVTMLNTQHKICKVEVSMHPYYKSLGTALYGKDRPRWKIPDSFPVSIHPALYGFLVKKQLRSHINDQMQAHFCQMSMQNTNVLLSPLPALLKMKGLTAKHIDGWKENTLDAFHRIMSKYAILEKVMNSDVCGSVAKELRLVVQDNVVMTMDPVKGQLTLAGMSRDIENLRGIVDCIIQKATDHLEQERNSVSEEMDLPPEMFKLLQLDGLLQYITASCPQVSLDYKSSIKKLVLSGLKTEVMSVKTWVLEKRMQMNKMAVELDRHIVDFLRAVDSEVVSDRLFFSHRIHAIYVIKEGAVVLTASSETSLSESMQRMKETLAFRVLTVVDQEVLRKSEWKTLNTELLSLYNTSKEITLLITSNKPDSLIIAGFIEPVKEVSLTLEEFLRNHDHKTIVDTVKVKCCAAARFIKEHKSDDWKKFAKVGEVVVKFHPRRQLINLSGERIYVKPALDAFNRMVTSLFIDELKVSKPGAKKYFQEQGSLLLSMMLRDHRCVVLLQDDDMLEDTDDDDDDEGRNRTFSVSPDSQQCYCEVQMPCGLLIAVSKSDICVFQADAVVNSTNEDLKLIGGLSLAMLNAAGHQLQRDCDSYTARYGKLRPGSAIITEAGRLPCKHVVHAVGPRFSATDRQTAVQRLKSAITESLDKASGANCTSIAIPAISSGIFGFPLDLCTHTIANAVRDYFENWNRNSLSKVYLVNNDDKTVNAMVQAVEKVFRDMNPRSETPHALSQRHTYRGRGNRGSSNQGGRPERTKGWKNETFNDFESDKYREGEKQWQSSFSRSRSERLPTQPDAPVVLGSKLTPVKIVLKKEKIQDAYCFRRAFKGERPRESKSEPQGKRTGHGQQKQKPQQSSDTFTDWFSSGGTEKLASADEDVFEKIKVTGWFSSGGTEELASADEEFVMVGEEFAPAIFQFCGETAQEVNRAKDCVTSWIMKEQTSTQIQDPLISRFTQADRNELQNLQKELTVSIRVERRNIDSIIYLEGSTRDVFKVEGRIRHMIRRAKMALW</sequence>
<accession>A0A8M1KRW9</accession>
<name>A0A8M1KRW9_CLUHA</name>
<evidence type="ECO:0000313" key="9">
    <source>
        <dbReference type="RefSeq" id="XP_042564404.1"/>
    </source>
</evidence>
<dbReference type="InterPro" id="IPR057051">
    <property type="entry name" value="PARP14_RPM_1"/>
</dbReference>
<evidence type="ECO:0000256" key="3">
    <source>
        <dbReference type="ARBA" id="ARBA00022679"/>
    </source>
</evidence>
<dbReference type="Pfam" id="PF01661">
    <property type="entry name" value="Macro"/>
    <property type="match status" value="1"/>
</dbReference>
<dbReference type="OrthoDB" id="6133115at2759"/>